<gene>
    <name evidence="1" type="ORF">DMENIID0002_02750</name>
</gene>
<dbReference type="SUPFAM" id="SSF48403">
    <property type="entry name" value="Ankyrin repeat"/>
    <property type="match status" value="1"/>
</dbReference>
<dbReference type="Gene3D" id="1.25.40.20">
    <property type="entry name" value="Ankyrin repeat-containing domain"/>
    <property type="match status" value="1"/>
</dbReference>
<evidence type="ECO:0000313" key="1">
    <source>
        <dbReference type="EMBL" id="BFD45629.1"/>
    </source>
</evidence>
<protein>
    <recommendedName>
        <fullName evidence="2">Ankyrin repeat protein</fullName>
    </recommendedName>
</protein>
<accession>A0AAT9G741</accession>
<name>A0AAT9G741_9RICK</name>
<dbReference type="AlphaFoldDB" id="A0AAT9G741"/>
<dbReference type="Pfam" id="PF13637">
    <property type="entry name" value="Ank_4"/>
    <property type="match status" value="1"/>
</dbReference>
<evidence type="ECO:0008006" key="2">
    <source>
        <dbReference type="Google" id="ProtNLM"/>
    </source>
</evidence>
<dbReference type="InterPro" id="IPR002110">
    <property type="entry name" value="Ankyrin_rpt"/>
</dbReference>
<dbReference type="EMBL" id="AP029170">
    <property type="protein sequence ID" value="BFD45629.1"/>
    <property type="molecule type" value="Genomic_DNA"/>
</dbReference>
<proteinExistence type="predicted"/>
<dbReference type="InterPro" id="IPR036770">
    <property type="entry name" value="Ankyrin_rpt-contain_sf"/>
</dbReference>
<reference evidence="1" key="1">
    <citation type="submission" date="2024-01" db="EMBL/GenBank/DDBJ databases">
        <title>Sequencing the genomes of a sandfly, Sergentomyia squamirostris, and its two endosymbionts.</title>
        <authorList>
            <person name="Itokawa K."/>
            <person name="Sanjoba C."/>
        </authorList>
    </citation>
    <scope>NUCLEOTIDE SEQUENCE</scope>
    <source>
        <strain evidence="1">RiSSQ</strain>
    </source>
</reference>
<sequence>MGNIELVRRMLKSPNFNINAKDINGRTPLHILENAHSPLVLRSNSLHHLSIDNLSG</sequence>
<organism evidence="1">
    <name type="scientific">Candidatus Tisiphia endosymbiont of Sergentomyia squamirostris</name>
    <dbReference type="NCBI Taxonomy" id="3113639"/>
    <lineage>
        <taxon>Bacteria</taxon>
        <taxon>Pseudomonadati</taxon>
        <taxon>Pseudomonadota</taxon>
        <taxon>Alphaproteobacteria</taxon>
        <taxon>Rickettsiales</taxon>
        <taxon>Rickettsiaceae</taxon>
        <taxon>Rickettsieae</taxon>
        <taxon>Candidatus Tisiphia</taxon>
    </lineage>
</organism>